<dbReference type="InterPro" id="IPR007436">
    <property type="entry name" value="DUF485"/>
</dbReference>
<sequence length="133" mass="14470">MAPPSSPPPESGGAHRPGSAGSDSPRSSPAVGPPWEELQDSAQFADLRRAVRSFIFPLTVAFLVWYLTYVLCAAYARGFMDTPVFGNVNVGLIFGLLQFVSTFGIALAYSRHADRRIDPLADRMRAEIEEAAR</sequence>
<evidence type="ECO:0000256" key="2">
    <source>
        <dbReference type="SAM" id="Phobius"/>
    </source>
</evidence>
<gene>
    <name evidence="3" type="ORF">JL107_01240</name>
</gene>
<keyword evidence="2" id="KW-0472">Membrane</keyword>
<feature type="transmembrane region" description="Helical" evidence="2">
    <location>
        <begin position="54"/>
        <end position="76"/>
    </location>
</feature>
<evidence type="ECO:0000313" key="4">
    <source>
        <dbReference type="Proteomes" id="UP000663801"/>
    </source>
</evidence>
<evidence type="ECO:0000256" key="1">
    <source>
        <dbReference type="SAM" id="MobiDB-lite"/>
    </source>
</evidence>
<name>A0A938YHA2_9ACTN</name>
<comment type="caution">
    <text evidence="3">The sequence shown here is derived from an EMBL/GenBank/DDBJ whole genome shotgun (WGS) entry which is preliminary data.</text>
</comment>
<dbReference type="PANTHER" id="PTHR38441">
    <property type="entry name" value="INTEGRAL MEMBRANE PROTEIN-RELATED"/>
    <property type="match status" value="1"/>
</dbReference>
<organism evidence="3 4">
    <name type="scientific">Nakamurella flavida</name>
    <dbReference type="NCBI Taxonomy" id="363630"/>
    <lineage>
        <taxon>Bacteria</taxon>
        <taxon>Bacillati</taxon>
        <taxon>Actinomycetota</taxon>
        <taxon>Actinomycetes</taxon>
        <taxon>Nakamurellales</taxon>
        <taxon>Nakamurellaceae</taxon>
        <taxon>Nakamurella</taxon>
    </lineage>
</organism>
<keyword evidence="2" id="KW-0812">Transmembrane</keyword>
<feature type="compositionally biased region" description="Pro residues" evidence="1">
    <location>
        <begin position="1"/>
        <end position="10"/>
    </location>
</feature>
<proteinExistence type="predicted"/>
<reference evidence="3" key="1">
    <citation type="submission" date="2021-01" db="EMBL/GenBank/DDBJ databases">
        <title>KCTC 19127 draft genome.</title>
        <authorList>
            <person name="An D."/>
        </authorList>
    </citation>
    <scope>NUCLEOTIDE SEQUENCE</scope>
    <source>
        <strain evidence="3">KCTC 19127</strain>
    </source>
</reference>
<keyword evidence="4" id="KW-1185">Reference proteome</keyword>
<protein>
    <submittedName>
        <fullName evidence="3">DUF485 domain-containing protein</fullName>
    </submittedName>
</protein>
<dbReference type="RefSeq" id="WP_205255212.1">
    <property type="nucleotide sequence ID" value="NZ_BAAAPV010000001.1"/>
</dbReference>
<dbReference type="Pfam" id="PF04341">
    <property type="entry name" value="DUF485"/>
    <property type="match status" value="1"/>
</dbReference>
<dbReference type="EMBL" id="JAERWL010000002">
    <property type="protein sequence ID" value="MBM9475059.1"/>
    <property type="molecule type" value="Genomic_DNA"/>
</dbReference>
<evidence type="ECO:0000313" key="3">
    <source>
        <dbReference type="EMBL" id="MBM9475059.1"/>
    </source>
</evidence>
<feature type="transmembrane region" description="Helical" evidence="2">
    <location>
        <begin position="88"/>
        <end position="109"/>
    </location>
</feature>
<dbReference type="Proteomes" id="UP000663801">
    <property type="component" value="Unassembled WGS sequence"/>
</dbReference>
<keyword evidence="2" id="KW-1133">Transmembrane helix</keyword>
<dbReference type="PANTHER" id="PTHR38441:SF1">
    <property type="entry name" value="MEMBRANE PROTEIN"/>
    <property type="match status" value="1"/>
</dbReference>
<feature type="region of interest" description="Disordered" evidence="1">
    <location>
        <begin position="1"/>
        <end position="35"/>
    </location>
</feature>
<dbReference type="AlphaFoldDB" id="A0A938YHA2"/>
<accession>A0A938YHA2</accession>